<keyword evidence="8 11" id="KW-1133">Transmembrane helix</keyword>
<evidence type="ECO:0000259" key="13">
    <source>
        <dbReference type="Pfam" id="PF08263"/>
    </source>
</evidence>
<evidence type="ECO:0000256" key="8">
    <source>
        <dbReference type="ARBA" id="ARBA00022989"/>
    </source>
</evidence>
<evidence type="ECO:0000256" key="6">
    <source>
        <dbReference type="ARBA" id="ARBA00022729"/>
    </source>
</evidence>
<dbReference type="Pfam" id="PF08263">
    <property type="entry name" value="LRRNT_2"/>
    <property type="match status" value="1"/>
</dbReference>
<keyword evidence="10" id="KW-0325">Glycoprotein</keyword>
<keyword evidence="15" id="KW-1185">Reference proteome</keyword>
<dbReference type="PANTHER" id="PTHR48061">
    <property type="entry name" value="LEUCINE-RICH REPEAT RECEPTOR PROTEIN KINASE EMS1-LIKE-RELATED"/>
    <property type="match status" value="1"/>
</dbReference>
<evidence type="ECO:0000256" key="10">
    <source>
        <dbReference type="ARBA" id="ARBA00023180"/>
    </source>
</evidence>
<dbReference type="InterPro" id="IPR003591">
    <property type="entry name" value="Leu-rich_rpt_typical-subtyp"/>
</dbReference>
<dbReference type="Pfam" id="PF00560">
    <property type="entry name" value="LRR_1"/>
    <property type="match status" value="7"/>
</dbReference>
<keyword evidence="3" id="KW-1003">Cell membrane</keyword>
<dbReference type="GO" id="GO:0005886">
    <property type="term" value="C:plasma membrane"/>
    <property type="evidence" value="ECO:0007669"/>
    <property type="project" value="UniProtKB-SubCell"/>
</dbReference>
<evidence type="ECO:0000256" key="9">
    <source>
        <dbReference type="ARBA" id="ARBA00023136"/>
    </source>
</evidence>
<dbReference type="InterPro" id="IPR013210">
    <property type="entry name" value="LRR_N_plant-typ"/>
</dbReference>
<organism evidence="14 15">
    <name type="scientific">Papaver nudicaule</name>
    <name type="common">Iceland poppy</name>
    <dbReference type="NCBI Taxonomy" id="74823"/>
    <lineage>
        <taxon>Eukaryota</taxon>
        <taxon>Viridiplantae</taxon>
        <taxon>Streptophyta</taxon>
        <taxon>Embryophyta</taxon>
        <taxon>Tracheophyta</taxon>
        <taxon>Spermatophyta</taxon>
        <taxon>Magnoliopsida</taxon>
        <taxon>Ranunculales</taxon>
        <taxon>Papaveraceae</taxon>
        <taxon>Papaveroideae</taxon>
        <taxon>Papaver</taxon>
    </lineage>
</organism>
<dbReference type="InterPro" id="IPR046956">
    <property type="entry name" value="RLP23-like"/>
</dbReference>
<keyword evidence="5 11" id="KW-0812">Transmembrane</keyword>
<feature type="domain" description="Leucine-rich repeat-containing N-terminal plant-type" evidence="13">
    <location>
        <begin position="33"/>
        <end position="81"/>
    </location>
</feature>
<evidence type="ECO:0000256" key="3">
    <source>
        <dbReference type="ARBA" id="ARBA00022475"/>
    </source>
</evidence>
<evidence type="ECO:0000256" key="2">
    <source>
        <dbReference type="ARBA" id="ARBA00009592"/>
    </source>
</evidence>
<sequence>MKSIQSASIFLIFYILHFSNSDSSCCVQGKCLSDQRALLLQLNQSLIFDHFIISDPGMPSKLSSWSLSTDCCCSWGGVRCDTAGHITSLDLSGERISGGLNDSSSLFNLQHLERLNMALNQFSGTPIPSGLDRLASLNYLNLSYSGFGGQIPIDISHMTRLVTLDLSCRGSRLELSNPDFKTFARNLTGLREFVLESVNISAKVPDFFGDFHNLTALRLSDCGLYGKFPERILHFPLDLCPLDLSDNELLQGSLPEFPSNGLLRELVLEGTSFAGKLPYSIGNLTSLHLKYCYFNGSIPTSFSQLNRLQHLDLSANSFTGQLDEFFDGSSMANQLQYLDLSDNSFDGHIVEFSVGSSSPLWYVDLSNNQLQGRVPVSIFGFSKLNYLHLGSNNFSDSNILDVPFHKLRNMNDLDLSNIRLSINTSGANLALLPKLQRLTLSSCNLREFPTFLEYQSQLFHLDLSSNQIRGKIPNWIGKMGGGLYGLDHLNLSNNFLEDPDRPVPLESVMELDFHSNLLQGKNPVSSLGAMFLDYSFNKFTSMPPNISYYVTNALFFSISNNQINGEIPTSLCESKASGASRIEYLDLSHNNLSGPIPPCLVSKIPSQLQGSYRSLVLLNLRGNNLQGTIPNAFLESCELKKLDLNGNKLDGYLPRSLANCTTLEVLDVGNNQLTGTYPSQLGSMPRLRVLILRSNRLYGPWGNKASECNFPKLQIIDVSFNNFSGIISKECFSSWNGMMVNKITEESTHDGVLGFGFEFNDVNYQESLTITIKGVEMEVVKILDSFTTVDFSSNRFEGEIPESIGSLTLLYTLNFSRNALTGPIPSTIGNLSHLESLDLSRNKLIRKIPIQLAGLSSLAVLDLSFNKLVGEIPLGSQIRTFPSSAFEGNDGLCGIPLAKNCSSIMESPPPNVLGSDQDGFDWVLFSVTFLGFVVGASMVIGPQYFWKKGREWANDRINRILCIR</sequence>
<keyword evidence="9 11" id="KW-0472">Membrane</keyword>
<comment type="similarity">
    <text evidence="2">Belongs to the RLP family.</text>
</comment>
<feature type="chain" id="PRO_5041387213" description="Leucine-rich repeat-containing N-terminal plant-type domain-containing protein" evidence="12">
    <location>
        <begin position="22"/>
        <end position="964"/>
    </location>
</feature>
<evidence type="ECO:0000256" key="5">
    <source>
        <dbReference type="ARBA" id="ARBA00022692"/>
    </source>
</evidence>
<dbReference type="Pfam" id="PF13855">
    <property type="entry name" value="LRR_8"/>
    <property type="match status" value="2"/>
</dbReference>
<dbReference type="FunFam" id="3.80.10.10:FF:000041">
    <property type="entry name" value="LRR receptor-like serine/threonine-protein kinase ERECTA"/>
    <property type="match status" value="1"/>
</dbReference>
<dbReference type="InterPro" id="IPR001611">
    <property type="entry name" value="Leu-rich_rpt"/>
</dbReference>
<feature type="transmembrane region" description="Helical" evidence="11">
    <location>
        <begin position="922"/>
        <end position="946"/>
    </location>
</feature>
<evidence type="ECO:0000256" key="1">
    <source>
        <dbReference type="ARBA" id="ARBA00004251"/>
    </source>
</evidence>
<reference evidence="14" key="1">
    <citation type="submission" date="2022-03" db="EMBL/GenBank/DDBJ databases">
        <title>A functionally conserved STORR gene fusion in Papaver species that diverged 16.8 million years ago.</title>
        <authorList>
            <person name="Catania T."/>
        </authorList>
    </citation>
    <scope>NUCLEOTIDE SEQUENCE</scope>
    <source>
        <strain evidence="14">S-191538</strain>
    </source>
</reference>
<keyword evidence="7" id="KW-0677">Repeat</keyword>
<feature type="signal peptide" evidence="12">
    <location>
        <begin position="1"/>
        <end position="21"/>
    </location>
</feature>
<keyword evidence="6 12" id="KW-0732">Signal</keyword>
<evidence type="ECO:0000256" key="12">
    <source>
        <dbReference type="SAM" id="SignalP"/>
    </source>
</evidence>
<comment type="subcellular location">
    <subcellularLocation>
        <location evidence="1">Cell membrane</location>
        <topology evidence="1">Single-pass type I membrane protein</topology>
    </subcellularLocation>
</comment>
<dbReference type="Proteomes" id="UP001177140">
    <property type="component" value="Unassembled WGS sequence"/>
</dbReference>
<name>A0AA41VEP3_PAPNU</name>
<evidence type="ECO:0000256" key="11">
    <source>
        <dbReference type="SAM" id="Phobius"/>
    </source>
</evidence>
<evidence type="ECO:0000313" key="14">
    <source>
        <dbReference type="EMBL" id="MCL7039814.1"/>
    </source>
</evidence>
<comment type="caution">
    <text evidence="14">The sequence shown here is derived from an EMBL/GenBank/DDBJ whole genome shotgun (WGS) entry which is preliminary data.</text>
</comment>
<dbReference type="SUPFAM" id="SSF52047">
    <property type="entry name" value="RNI-like"/>
    <property type="match status" value="1"/>
</dbReference>
<dbReference type="AlphaFoldDB" id="A0AA41VEP3"/>
<dbReference type="FunFam" id="3.80.10.10:FF:000111">
    <property type="entry name" value="LRR receptor-like serine/threonine-protein kinase ERECTA"/>
    <property type="match status" value="1"/>
</dbReference>
<evidence type="ECO:0000256" key="7">
    <source>
        <dbReference type="ARBA" id="ARBA00022737"/>
    </source>
</evidence>
<dbReference type="SMART" id="SM00369">
    <property type="entry name" value="LRR_TYP"/>
    <property type="match status" value="5"/>
</dbReference>
<evidence type="ECO:0000256" key="4">
    <source>
        <dbReference type="ARBA" id="ARBA00022614"/>
    </source>
</evidence>
<dbReference type="SUPFAM" id="SSF52058">
    <property type="entry name" value="L domain-like"/>
    <property type="match status" value="3"/>
</dbReference>
<gene>
    <name evidence="14" type="ORF">MKW94_019093</name>
</gene>
<dbReference type="PANTHER" id="PTHR48061:SF2">
    <property type="entry name" value="RECEPTOR LIKE PROTEIN 30-LIKE"/>
    <property type="match status" value="1"/>
</dbReference>
<proteinExistence type="inferred from homology"/>
<dbReference type="Gene3D" id="3.80.10.10">
    <property type="entry name" value="Ribonuclease Inhibitor"/>
    <property type="match status" value="5"/>
</dbReference>
<keyword evidence="4" id="KW-0433">Leucine-rich repeat</keyword>
<dbReference type="InterPro" id="IPR032675">
    <property type="entry name" value="LRR_dom_sf"/>
</dbReference>
<dbReference type="PRINTS" id="PR00019">
    <property type="entry name" value="LEURICHRPT"/>
</dbReference>
<accession>A0AA41VEP3</accession>
<evidence type="ECO:0000313" key="15">
    <source>
        <dbReference type="Proteomes" id="UP001177140"/>
    </source>
</evidence>
<dbReference type="EMBL" id="JAJJMA010205295">
    <property type="protein sequence ID" value="MCL7039814.1"/>
    <property type="molecule type" value="Genomic_DNA"/>
</dbReference>
<protein>
    <recommendedName>
        <fullName evidence="13">Leucine-rich repeat-containing N-terminal plant-type domain-containing protein</fullName>
    </recommendedName>
</protein>